<dbReference type="Proteomes" id="UP000263619">
    <property type="component" value="Chromosome"/>
</dbReference>
<keyword evidence="5 7" id="KW-0694">RNA-binding</keyword>
<dbReference type="SUPFAM" id="SSF54747">
    <property type="entry name" value="Ribosomal L11/L12e N-terminal domain"/>
    <property type="match status" value="1"/>
</dbReference>
<evidence type="ECO:0000256" key="5">
    <source>
        <dbReference type="HAMAP-Rule" id="MF_00736"/>
    </source>
</evidence>
<dbReference type="Gene3D" id="1.10.10.250">
    <property type="entry name" value="Ribosomal protein L11, C-terminal domain"/>
    <property type="match status" value="1"/>
</dbReference>
<dbReference type="PANTHER" id="PTHR11661:SF1">
    <property type="entry name" value="LARGE RIBOSOMAL SUBUNIT PROTEIN UL11M"/>
    <property type="match status" value="1"/>
</dbReference>
<evidence type="ECO:0000256" key="3">
    <source>
        <dbReference type="ARBA" id="ARBA00022980"/>
    </source>
</evidence>
<dbReference type="AlphaFoldDB" id="A0A224ABW8"/>
<dbReference type="NCBIfam" id="TIGR01632">
    <property type="entry name" value="L11_bact"/>
    <property type="match status" value="1"/>
</dbReference>
<keyword evidence="5 7" id="KW-0699">rRNA-binding</keyword>
<dbReference type="InterPro" id="IPR006519">
    <property type="entry name" value="Ribosomal_uL11_bac-typ"/>
</dbReference>
<feature type="domain" description="Large ribosomal subunit protein uL11 N-terminal" evidence="9">
    <location>
        <begin position="17"/>
        <end position="70"/>
    </location>
</feature>
<reference evidence="10 11" key="1">
    <citation type="submission" date="2014-06" db="EMBL/GenBank/DDBJ databases">
        <title>Genome sequence of the intracellular symbiont Blattabacterium cuenoti, strain STAT from the wood feeding cockroach Salganea taiwanensis taiwanensis.</title>
        <authorList>
            <person name="Kinjo Y."/>
            <person name="Ohkuma M."/>
            <person name="Tokuda G."/>
        </authorList>
    </citation>
    <scope>NUCLEOTIDE SEQUENCE [LARGE SCALE GENOMIC DNA]</scope>
    <source>
        <strain evidence="10 11">STAT</strain>
    </source>
</reference>
<dbReference type="GO" id="GO:0070180">
    <property type="term" value="F:large ribosomal subunit rRNA binding"/>
    <property type="evidence" value="ECO:0007669"/>
    <property type="project" value="UniProtKB-UniRule"/>
</dbReference>
<proteinExistence type="inferred from homology"/>
<dbReference type="InterPro" id="IPR036796">
    <property type="entry name" value="Ribosomal_uL11_N_sf"/>
</dbReference>
<evidence type="ECO:0000259" key="9">
    <source>
        <dbReference type="Pfam" id="PF03946"/>
    </source>
</evidence>
<comment type="PTM">
    <text evidence="5 7">One or more lysine residues are methylated.</text>
</comment>
<dbReference type="InterPro" id="IPR000911">
    <property type="entry name" value="Ribosomal_uL11"/>
</dbReference>
<evidence type="ECO:0000313" key="11">
    <source>
        <dbReference type="Proteomes" id="UP000263619"/>
    </source>
</evidence>
<dbReference type="Pfam" id="PF03946">
    <property type="entry name" value="Ribosomal_L11_N"/>
    <property type="match status" value="1"/>
</dbReference>
<keyword evidence="2 5" id="KW-0488">Methylation</keyword>
<dbReference type="InterPro" id="IPR036769">
    <property type="entry name" value="Ribosomal_uL11_C_sf"/>
</dbReference>
<dbReference type="Pfam" id="PF00298">
    <property type="entry name" value="Ribosomal_L11"/>
    <property type="match status" value="1"/>
</dbReference>
<keyword evidence="4 5" id="KW-0687">Ribonucleoprotein</keyword>
<name>A0A224ABW8_9FLAO</name>
<evidence type="ECO:0000256" key="1">
    <source>
        <dbReference type="ARBA" id="ARBA00010537"/>
    </source>
</evidence>
<comment type="similarity">
    <text evidence="1 5 6">Belongs to the universal ribosomal protein uL11 family.</text>
</comment>
<comment type="function">
    <text evidence="5 7">Forms part of the ribosomal stalk which helps the ribosome interact with GTP-bound translation factors.</text>
</comment>
<evidence type="ECO:0000256" key="4">
    <source>
        <dbReference type="ARBA" id="ARBA00023274"/>
    </source>
</evidence>
<dbReference type="Gene3D" id="3.30.1550.10">
    <property type="entry name" value="Ribosomal protein L11/L12, N-terminal domain"/>
    <property type="match status" value="1"/>
</dbReference>
<evidence type="ECO:0000256" key="6">
    <source>
        <dbReference type="RuleBase" id="RU003978"/>
    </source>
</evidence>
<evidence type="ECO:0000256" key="7">
    <source>
        <dbReference type="RuleBase" id="RU003979"/>
    </source>
</evidence>
<accession>A0A224ABW8</accession>
<keyword evidence="3 5" id="KW-0689">Ribosomal protein</keyword>
<dbReference type="GO" id="GO:0006412">
    <property type="term" value="P:translation"/>
    <property type="evidence" value="ECO:0007669"/>
    <property type="project" value="UniProtKB-UniRule"/>
</dbReference>
<organism evidence="10 11">
    <name type="scientific">Blattabacterium cuenoti STAT</name>
    <dbReference type="NCBI Taxonomy" id="1457030"/>
    <lineage>
        <taxon>Bacteria</taxon>
        <taxon>Pseudomonadati</taxon>
        <taxon>Bacteroidota</taxon>
        <taxon>Flavobacteriia</taxon>
        <taxon>Flavobacteriales</taxon>
        <taxon>Blattabacteriaceae</taxon>
        <taxon>Blattabacterium</taxon>
    </lineage>
</organism>
<keyword evidence="11" id="KW-1185">Reference proteome</keyword>
<dbReference type="GO" id="GO:0022625">
    <property type="term" value="C:cytosolic large ribosomal subunit"/>
    <property type="evidence" value="ECO:0007669"/>
    <property type="project" value="TreeGrafter"/>
</dbReference>
<evidence type="ECO:0000256" key="2">
    <source>
        <dbReference type="ARBA" id="ARBA00022481"/>
    </source>
</evidence>
<protein>
    <recommendedName>
        <fullName evidence="5">Large ribosomal subunit protein uL11</fullName>
    </recommendedName>
</protein>
<evidence type="ECO:0000259" key="8">
    <source>
        <dbReference type="Pfam" id="PF00298"/>
    </source>
</evidence>
<evidence type="ECO:0000313" key="10">
    <source>
        <dbReference type="EMBL" id="BBA17377.1"/>
    </source>
</evidence>
<feature type="domain" description="Large ribosomal subunit protein uL11 C-terminal" evidence="8">
    <location>
        <begin position="75"/>
        <end position="143"/>
    </location>
</feature>
<dbReference type="SMART" id="SM00649">
    <property type="entry name" value="RL11"/>
    <property type="match status" value="1"/>
</dbReference>
<dbReference type="InterPro" id="IPR020783">
    <property type="entry name" value="Ribosomal_uL11_C"/>
</dbReference>
<dbReference type="SUPFAM" id="SSF46906">
    <property type="entry name" value="Ribosomal protein L11, C-terminal domain"/>
    <property type="match status" value="1"/>
</dbReference>
<gene>
    <name evidence="10" type="primary">rpIK</name>
    <name evidence="5" type="synonym">rplK</name>
    <name evidence="10" type="ORF">STAT_462</name>
</gene>
<comment type="subunit">
    <text evidence="5">Part of the ribosomal stalk of the 50S ribosomal subunit. Interacts with L10 and the large rRNA to form the base of the stalk. L10 forms an elongated spine to which L12 dimers bind in a sequential fashion forming a multimeric L10(L12)X complex.</text>
</comment>
<sequence length="145" mass="16060">MFEIKKKVIKKIKIQKIYGGKASPAPPIGPILGSSGVNIMEFCKQYNSLTQNKIGEICPVVIIVYEDKSFSFLIKKAPVSIHLLNVVKKEKGSKESNRFKIGKIALNEIKTIAKNKMEDLNCFSIESAISMVSGTARSMGIEIIR</sequence>
<dbReference type="RefSeq" id="WP_119305630.1">
    <property type="nucleotide sequence ID" value="NZ_AP014608.1"/>
</dbReference>
<dbReference type="InterPro" id="IPR020784">
    <property type="entry name" value="Ribosomal_uL11_N"/>
</dbReference>
<dbReference type="HAMAP" id="MF_00736">
    <property type="entry name" value="Ribosomal_uL11"/>
    <property type="match status" value="1"/>
</dbReference>
<dbReference type="EMBL" id="AP014608">
    <property type="protein sequence ID" value="BBA17377.1"/>
    <property type="molecule type" value="Genomic_DNA"/>
</dbReference>
<dbReference type="CDD" id="cd00349">
    <property type="entry name" value="Ribosomal_L11"/>
    <property type="match status" value="1"/>
</dbReference>
<dbReference type="GO" id="GO:0003735">
    <property type="term" value="F:structural constituent of ribosome"/>
    <property type="evidence" value="ECO:0007669"/>
    <property type="project" value="InterPro"/>
</dbReference>
<dbReference type="PANTHER" id="PTHR11661">
    <property type="entry name" value="60S RIBOSOMAL PROTEIN L12"/>
    <property type="match status" value="1"/>
</dbReference>
<dbReference type="OrthoDB" id="9802408at2"/>